<evidence type="ECO:0000259" key="1">
    <source>
        <dbReference type="PROSITE" id="PS50943"/>
    </source>
</evidence>
<keyword evidence="3" id="KW-1185">Reference proteome</keyword>
<dbReference type="InterPro" id="IPR010982">
    <property type="entry name" value="Lambda_DNA-bd_dom_sf"/>
</dbReference>
<gene>
    <name evidence="2" type="ORF">PUR29_31185</name>
</gene>
<name>A0ABV0A278_9HYPH</name>
<feature type="domain" description="HTH cro/C1-type" evidence="1">
    <location>
        <begin position="19"/>
        <end position="48"/>
    </location>
</feature>
<dbReference type="Pfam" id="PF01381">
    <property type="entry name" value="HTH_3"/>
    <property type="match status" value="1"/>
</dbReference>
<sequence length="99" mass="11195">MLSLLSPSDILSSVASRARDRRLHENMTQEALAQRSGVSLGSIKRFERTGEISLASLVHVAFALRAEDDFKELFPPLRFETLDEVMAAPRKRVRARKRS</sequence>
<dbReference type="Proteomes" id="UP001407347">
    <property type="component" value="Unassembled WGS sequence"/>
</dbReference>
<dbReference type="EMBL" id="JAQYXP010000004">
    <property type="protein sequence ID" value="MEN3237934.1"/>
    <property type="molecule type" value="Genomic_DNA"/>
</dbReference>
<dbReference type="SUPFAM" id="SSF47413">
    <property type="entry name" value="lambda repressor-like DNA-binding domains"/>
    <property type="match status" value="1"/>
</dbReference>
<protein>
    <submittedName>
        <fullName evidence="2">Helix-turn-helix transcriptional regulator</fullName>
    </submittedName>
</protein>
<proteinExistence type="predicted"/>
<evidence type="ECO:0000313" key="2">
    <source>
        <dbReference type="EMBL" id="MEN3237934.1"/>
    </source>
</evidence>
<reference evidence="2 3" key="1">
    <citation type="journal article" date="2023" name="PLoS ONE">
        <title>Complete genome assembly of Hawai'i environmental nontuberculous mycobacteria reveals unexpected co-isolation with methylobacteria.</title>
        <authorList>
            <person name="Hendrix J."/>
            <person name="Epperson L.E."/>
            <person name="Tong E.I."/>
            <person name="Chan Y.L."/>
            <person name="Hasan N.A."/>
            <person name="Dawrs S.N."/>
            <person name="Norton G.J."/>
            <person name="Virdi R."/>
            <person name="Crooks J.L."/>
            <person name="Chan E.D."/>
            <person name="Honda J.R."/>
            <person name="Strong M."/>
        </authorList>
    </citation>
    <scope>NUCLEOTIDE SEQUENCE [LARGE SCALE GENOMIC DNA]</scope>
    <source>
        <strain evidence="2 3">NJH_HI04-1</strain>
    </source>
</reference>
<dbReference type="PROSITE" id="PS50943">
    <property type="entry name" value="HTH_CROC1"/>
    <property type="match status" value="1"/>
</dbReference>
<organism evidence="2 3">
    <name type="scientific">Methylobacterium ajmalii</name>
    <dbReference type="NCBI Taxonomy" id="2738439"/>
    <lineage>
        <taxon>Bacteria</taxon>
        <taxon>Pseudomonadati</taxon>
        <taxon>Pseudomonadota</taxon>
        <taxon>Alphaproteobacteria</taxon>
        <taxon>Hyphomicrobiales</taxon>
        <taxon>Methylobacteriaceae</taxon>
        <taxon>Methylobacterium</taxon>
    </lineage>
</organism>
<dbReference type="RefSeq" id="WP_346013447.1">
    <property type="nucleotide sequence ID" value="NZ_JAQYXP010000004.1"/>
</dbReference>
<dbReference type="CDD" id="cd00093">
    <property type="entry name" value="HTH_XRE"/>
    <property type="match status" value="1"/>
</dbReference>
<comment type="caution">
    <text evidence="2">The sequence shown here is derived from an EMBL/GenBank/DDBJ whole genome shotgun (WGS) entry which is preliminary data.</text>
</comment>
<evidence type="ECO:0000313" key="3">
    <source>
        <dbReference type="Proteomes" id="UP001407347"/>
    </source>
</evidence>
<dbReference type="Gene3D" id="1.10.260.40">
    <property type="entry name" value="lambda repressor-like DNA-binding domains"/>
    <property type="match status" value="1"/>
</dbReference>
<dbReference type="InterPro" id="IPR001387">
    <property type="entry name" value="Cro/C1-type_HTH"/>
</dbReference>
<accession>A0ABV0A278</accession>